<dbReference type="PROSITE" id="PS50016">
    <property type="entry name" value="ZF_PHD_2"/>
    <property type="match status" value="1"/>
</dbReference>
<sequence length="856" mass="97943">MADSSTINEVGSSQSLSLRRSQRSNTNLRRSDPTPNHVDNKIPTFQKDYQLNVNKAISKKLSGCSDSMIRYEMKQKKNLCIQLNTSSYLIFKQKLFEILEGDDFLEHFSVLKERVKDKKGHEIEIRLKVSAQKHDHAKAYQKYTINLYHSQSSALVNGPKADLFMETILPQIENHLSQNEVTIGDMNNKITQAISHSNIVRNQTQDDDDQAYTKGASFIDSPCHPITSKSDLYQEHEYLCPVCNDKADKDTIECESCDHWFHYSCVGLTKSKVNKIDPNVPYICNGCNENELYNDDRTTHLNPSILPPLANTHENQPSGSLIKTSTTEVIIPNPSTIRKRNPYLLNHSKQAENVNDQTSTKEYSKSNNDQNAPENCMYLNTPVDHSVAKETINIPIDQSPFEETTNIQYNETSMKETNTTLNSNNSVTINKIAKTPNLSTSTKPKTTSRPKTGTNNRDMELHGYVTELEQKLKDQEKTIKLLQKKDSLTNKTQNSSYHGEGHIRNSMDPNNQNQQSNQNFNRIDPFNIYERMHQMEIQAMESRIRAIEVQSSQNLSICSALTTQMALQLQQSMATMNHQIRQLNQQHQFANPQPTWNQHTNVNNPGPHLFQQQNQYLNPQPTWTPHTNFNNPGPYSFQQHPNIHLFPQPPAYQFTRPPPNIQHTRQLFPPYYNAMHHPPQANIVNNSNPQRNDHSRYAASSTKTPHPNYNRQINQIPKNLSDDSHYQEKPVQKELNKAKTEYKSDQTERAEYNTNSIILAKSMDTELATNTDVAKSPKLQMEKRNITASTDNYVTTSTNIHQSPSCEIEIKQTTKDTGTSCSVDSTPHNFLELPGLRKQPPDNEYTFLPYNQTTRD</sequence>
<dbReference type="InterPro" id="IPR011011">
    <property type="entry name" value="Znf_FYVE_PHD"/>
</dbReference>
<evidence type="ECO:0000313" key="7">
    <source>
        <dbReference type="EMBL" id="CAG2218784.1"/>
    </source>
</evidence>
<feature type="compositionally biased region" description="Polar residues" evidence="5">
    <location>
        <begin position="698"/>
        <end position="718"/>
    </location>
</feature>
<dbReference type="Proteomes" id="UP000683360">
    <property type="component" value="Unassembled WGS sequence"/>
</dbReference>
<proteinExistence type="predicted"/>
<dbReference type="Gene3D" id="3.30.40.10">
    <property type="entry name" value="Zinc/RING finger domain, C3HC4 (zinc finger)"/>
    <property type="match status" value="1"/>
</dbReference>
<feature type="compositionally biased region" description="Low complexity" evidence="5">
    <location>
        <begin position="12"/>
        <end position="28"/>
    </location>
</feature>
<feature type="region of interest" description="Disordered" evidence="5">
    <location>
        <begin position="348"/>
        <end position="373"/>
    </location>
</feature>
<protein>
    <recommendedName>
        <fullName evidence="6">PHD-type domain-containing protein</fullName>
    </recommendedName>
</protein>
<dbReference type="EMBL" id="CAJPWZ010001611">
    <property type="protein sequence ID" value="CAG2218784.1"/>
    <property type="molecule type" value="Genomic_DNA"/>
</dbReference>
<dbReference type="PROSITE" id="PS01359">
    <property type="entry name" value="ZF_PHD_1"/>
    <property type="match status" value="1"/>
</dbReference>
<evidence type="ECO:0000256" key="3">
    <source>
        <dbReference type="ARBA" id="ARBA00022833"/>
    </source>
</evidence>
<dbReference type="SUPFAM" id="SSF57903">
    <property type="entry name" value="FYVE/PHD zinc finger"/>
    <property type="match status" value="1"/>
</dbReference>
<accession>A0A8S3SPE5</accession>
<dbReference type="InterPro" id="IPR019786">
    <property type="entry name" value="Zinc_finger_PHD-type_CS"/>
</dbReference>
<feature type="compositionally biased region" description="Basic and acidic residues" evidence="5">
    <location>
        <begin position="720"/>
        <end position="748"/>
    </location>
</feature>
<feature type="region of interest" description="Disordered" evidence="5">
    <location>
        <begin position="831"/>
        <end position="856"/>
    </location>
</feature>
<evidence type="ECO:0000256" key="2">
    <source>
        <dbReference type="ARBA" id="ARBA00022771"/>
    </source>
</evidence>
<evidence type="ECO:0000313" key="8">
    <source>
        <dbReference type="Proteomes" id="UP000683360"/>
    </source>
</evidence>
<keyword evidence="8" id="KW-1185">Reference proteome</keyword>
<keyword evidence="2 4" id="KW-0863">Zinc-finger</keyword>
<dbReference type="InterPro" id="IPR001965">
    <property type="entry name" value="Znf_PHD"/>
</dbReference>
<feature type="region of interest" description="Disordered" evidence="5">
    <location>
        <begin position="685"/>
        <end position="748"/>
    </location>
</feature>
<evidence type="ECO:0000256" key="5">
    <source>
        <dbReference type="SAM" id="MobiDB-lite"/>
    </source>
</evidence>
<feature type="compositionally biased region" description="Low complexity" evidence="5">
    <location>
        <begin position="510"/>
        <end position="519"/>
    </location>
</feature>
<dbReference type="CDD" id="cd15489">
    <property type="entry name" value="PHD_SF"/>
    <property type="match status" value="1"/>
</dbReference>
<dbReference type="Pfam" id="PF00628">
    <property type="entry name" value="PHD"/>
    <property type="match status" value="1"/>
</dbReference>
<evidence type="ECO:0000256" key="4">
    <source>
        <dbReference type="PROSITE-ProRule" id="PRU00146"/>
    </source>
</evidence>
<evidence type="ECO:0000259" key="6">
    <source>
        <dbReference type="PROSITE" id="PS50016"/>
    </source>
</evidence>
<feature type="region of interest" description="Disordered" evidence="5">
    <location>
        <begin position="486"/>
        <end position="519"/>
    </location>
</feature>
<dbReference type="OrthoDB" id="6078332at2759"/>
<evidence type="ECO:0000256" key="1">
    <source>
        <dbReference type="ARBA" id="ARBA00022723"/>
    </source>
</evidence>
<gene>
    <name evidence="7" type="ORF">MEDL_32385</name>
</gene>
<feature type="compositionally biased region" description="Polar residues" evidence="5">
    <location>
        <begin position="1"/>
        <end position="11"/>
    </location>
</feature>
<dbReference type="InterPro" id="IPR019787">
    <property type="entry name" value="Znf_PHD-finger"/>
</dbReference>
<feature type="compositionally biased region" description="Low complexity" evidence="5">
    <location>
        <begin position="434"/>
        <end position="454"/>
    </location>
</feature>
<name>A0A8S3SPE5_MYTED</name>
<reference evidence="7" key="1">
    <citation type="submission" date="2021-03" db="EMBL/GenBank/DDBJ databases">
        <authorList>
            <person name="Bekaert M."/>
        </authorList>
    </citation>
    <scope>NUCLEOTIDE SEQUENCE</scope>
</reference>
<dbReference type="InterPro" id="IPR013083">
    <property type="entry name" value="Znf_RING/FYVE/PHD"/>
</dbReference>
<dbReference type="GO" id="GO:0008270">
    <property type="term" value="F:zinc ion binding"/>
    <property type="evidence" value="ECO:0007669"/>
    <property type="project" value="UniProtKB-KW"/>
</dbReference>
<organism evidence="7 8">
    <name type="scientific">Mytilus edulis</name>
    <name type="common">Blue mussel</name>
    <dbReference type="NCBI Taxonomy" id="6550"/>
    <lineage>
        <taxon>Eukaryota</taxon>
        <taxon>Metazoa</taxon>
        <taxon>Spiralia</taxon>
        <taxon>Lophotrochozoa</taxon>
        <taxon>Mollusca</taxon>
        <taxon>Bivalvia</taxon>
        <taxon>Autobranchia</taxon>
        <taxon>Pteriomorphia</taxon>
        <taxon>Mytilida</taxon>
        <taxon>Mytiloidea</taxon>
        <taxon>Mytilidae</taxon>
        <taxon>Mytilinae</taxon>
        <taxon>Mytilus</taxon>
    </lineage>
</organism>
<dbReference type="SMART" id="SM00249">
    <property type="entry name" value="PHD"/>
    <property type="match status" value="1"/>
</dbReference>
<keyword evidence="3" id="KW-0862">Zinc</keyword>
<dbReference type="AlphaFoldDB" id="A0A8S3SPE5"/>
<keyword evidence="1" id="KW-0479">Metal-binding</keyword>
<comment type="caution">
    <text evidence="7">The sequence shown here is derived from an EMBL/GenBank/DDBJ whole genome shotgun (WGS) entry which is preliminary data.</text>
</comment>
<feature type="domain" description="PHD-type" evidence="6">
    <location>
        <begin position="237"/>
        <end position="290"/>
    </location>
</feature>
<feature type="region of interest" description="Disordered" evidence="5">
    <location>
        <begin position="434"/>
        <end position="458"/>
    </location>
</feature>
<feature type="region of interest" description="Disordered" evidence="5">
    <location>
        <begin position="1"/>
        <end position="44"/>
    </location>
</feature>